<dbReference type="Gene3D" id="1.10.1740.10">
    <property type="match status" value="1"/>
</dbReference>
<dbReference type="Proteomes" id="UP000503441">
    <property type="component" value="Chromosome"/>
</dbReference>
<organism evidence="1 2">
    <name type="scientific">Leucobacter coleopterorum</name>
    <dbReference type="NCBI Taxonomy" id="2714933"/>
    <lineage>
        <taxon>Bacteria</taxon>
        <taxon>Bacillati</taxon>
        <taxon>Actinomycetota</taxon>
        <taxon>Actinomycetes</taxon>
        <taxon>Micrococcales</taxon>
        <taxon>Microbacteriaceae</taxon>
        <taxon>Leucobacter</taxon>
    </lineage>
</organism>
<dbReference type="SUPFAM" id="SSF88946">
    <property type="entry name" value="Sigma2 domain of RNA polymerase sigma factors"/>
    <property type="match status" value="1"/>
</dbReference>
<dbReference type="InterPro" id="IPR013325">
    <property type="entry name" value="RNA_pol_sigma_r2"/>
</dbReference>
<evidence type="ECO:0000313" key="1">
    <source>
        <dbReference type="EMBL" id="QIM18718.1"/>
    </source>
</evidence>
<evidence type="ECO:0000313" key="2">
    <source>
        <dbReference type="Proteomes" id="UP000503441"/>
    </source>
</evidence>
<dbReference type="EMBL" id="CP049933">
    <property type="protein sequence ID" value="QIM18718.1"/>
    <property type="molecule type" value="Genomic_DNA"/>
</dbReference>
<reference evidence="1 2" key="1">
    <citation type="submission" date="2020-03" db="EMBL/GenBank/DDBJ databases">
        <title>Leucobacter sp. nov., isolated from beetles.</title>
        <authorList>
            <person name="Hyun D.-W."/>
            <person name="Bae J.-W."/>
        </authorList>
    </citation>
    <scope>NUCLEOTIDE SEQUENCE [LARGE SCALE GENOMIC DNA]</scope>
    <source>
        <strain evidence="1 2">HDW9A</strain>
    </source>
</reference>
<sequence>MKYSEMDDAKLIELTRKSDMAAYAALWERHATAALKVANSFSRTITPDDLVSEAYVNILETINRGHGPTTDFRPYLLGTVRNIVSRVAAKSKEDTFEDLEAVVDARQDGGIDTFYAGLGTFTPDSGHGVMATLQQQA</sequence>
<dbReference type="RefSeq" id="WP_166330580.1">
    <property type="nucleotide sequence ID" value="NZ_CP049933.1"/>
</dbReference>
<name>A0ABX6JWN5_9MICO</name>
<gene>
    <name evidence="1" type="ORF">G7066_09055</name>
</gene>
<keyword evidence="2" id="KW-1185">Reference proteome</keyword>
<proteinExistence type="predicted"/>
<protein>
    <submittedName>
        <fullName evidence="1">Sigma-70 family RNA polymerase sigma factor</fullName>
    </submittedName>
</protein>
<accession>A0ABX6JWN5</accession>